<dbReference type="Gene3D" id="3.90.79.10">
    <property type="entry name" value="Nucleoside Triphosphate Pyrophosphohydrolase"/>
    <property type="match status" value="1"/>
</dbReference>
<evidence type="ECO:0000256" key="1">
    <source>
        <dbReference type="ARBA" id="ARBA00001946"/>
    </source>
</evidence>
<dbReference type="PANTHER" id="PTHR43046:SF2">
    <property type="entry name" value="8-OXO-DGTP DIPHOSPHATASE-RELATED"/>
    <property type="match status" value="1"/>
</dbReference>
<keyword evidence="6" id="KW-1185">Reference proteome</keyword>
<evidence type="ECO:0000313" key="6">
    <source>
        <dbReference type="Proteomes" id="UP000049979"/>
    </source>
</evidence>
<dbReference type="CDD" id="cd04677">
    <property type="entry name" value="NUDIX_Hydrolase"/>
    <property type="match status" value="1"/>
</dbReference>
<comment type="cofactor">
    <cofactor evidence="1">
        <name>Mg(2+)</name>
        <dbReference type="ChEBI" id="CHEBI:18420"/>
    </cofactor>
</comment>
<dbReference type="OrthoDB" id="9787476at2"/>
<dbReference type="PRINTS" id="PR00502">
    <property type="entry name" value="NUDIXFAMILY"/>
</dbReference>
<sequence>MGYILELRKQVGHRPLIMTCAGVLLLNEKRELLLQKRADNGLWGYPGGSMELGESFKDCARREVREETGLICGKLEHFMNVSGEEVHYVYPNGDEIYAAEEIFLCREFSGQIICQQEEVEKLCFFRMEELPPKEQINPNNYPAIERLRRMMDENHRETI</sequence>
<dbReference type="InterPro" id="IPR020084">
    <property type="entry name" value="NUDIX_hydrolase_CS"/>
</dbReference>
<feature type="domain" description="Nudix hydrolase" evidence="4">
    <location>
        <begin position="16"/>
        <end position="149"/>
    </location>
</feature>
<keyword evidence="2 3" id="KW-0378">Hydrolase</keyword>
<dbReference type="EMBL" id="CVRR01000019">
    <property type="protein sequence ID" value="CRL37828.1"/>
    <property type="molecule type" value="Genomic_DNA"/>
</dbReference>
<protein>
    <recommendedName>
        <fullName evidence="4">Nudix hydrolase domain-containing protein</fullName>
    </recommendedName>
</protein>
<dbReference type="PANTHER" id="PTHR43046">
    <property type="entry name" value="GDP-MANNOSE MANNOSYL HYDROLASE"/>
    <property type="match status" value="1"/>
</dbReference>
<dbReference type="STRING" id="301302.ERS852420_00679"/>
<organism evidence="5 6">
    <name type="scientific">Roseburia faecis</name>
    <dbReference type="NCBI Taxonomy" id="301302"/>
    <lineage>
        <taxon>Bacteria</taxon>
        <taxon>Bacillati</taxon>
        <taxon>Bacillota</taxon>
        <taxon>Clostridia</taxon>
        <taxon>Lachnospirales</taxon>
        <taxon>Lachnospiraceae</taxon>
        <taxon>Roseburia</taxon>
    </lineage>
</organism>
<dbReference type="Proteomes" id="UP000049979">
    <property type="component" value="Unassembled WGS sequence"/>
</dbReference>
<dbReference type="InterPro" id="IPR000086">
    <property type="entry name" value="NUDIX_hydrolase_dom"/>
</dbReference>
<evidence type="ECO:0000259" key="4">
    <source>
        <dbReference type="PROSITE" id="PS51462"/>
    </source>
</evidence>
<dbReference type="InterPro" id="IPR020476">
    <property type="entry name" value="Nudix_hydrolase"/>
</dbReference>
<dbReference type="PROSITE" id="PS51462">
    <property type="entry name" value="NUDIX"/>
    <property type="match status" value="1"/>
</dbReference>
<proteinExistence type="inferred from homology"/>
<dbReference type="Pfam" id="PF00293">
    <property type="entry name" value="NUDIX"/>
    <property type="match status" value="1"/>
</dbReference>
<evidence type="ECO:0000256" key="3">
    <source>
        <dbReference type="RuleBase" id="RU003476"/>
    </source>
</evidence>
<comment type="similarity">
    <text evidence="3">Belongs to the Nudix hydrolase family.</text>
</comment>
<dbReference type="GO" id="GO:0016787">
    <property type="term" value="F:hydrolase activity"/>
    <property type="evidence" value="ECO:0007669"/>
    <property type="project" value="UniProtKB-KW"/>
</dbReference>
<dbReference type="SUPFAM" id="SSF55811">
    <property type="entry name" value="Nudix"/>
    <property type="match status" value="1"/>
</dbReference>
<dbReference type="InterPro" id="IPR015797">
    <property type="entry name" value="NUDIX_hydrolase-like_dom_sf"/>
</dbReference>
<gene>
    <name evidence="5" type="ORF">M72_05031</name>
</gene>
<accession>A0A0M6WLF0</accession>
<reference evidence="6" key="1">
    <citation type="submission" date="2015-05" db="EMBL/GenBank/DDBJ databases">
        <authorList>
            <consortium name="Pathogen Informatics"/>
        </authorList>
    </citation>
    <scope>NUCLEOTIDE SEQUENCE [LARGE SCALE GENOMIC DNA]</scope>
    <source>
        <strain evidence="6">M72</strain>
    </source>
</reference>
<evidence type="ECO:0000256" key="2">
    <source>
        <dbReference type="ARBA" id="ARBA00022801"/>
    </source>
</evidence>
<dbReference type="PROSITE" id="PS00893">
    <property type="entry name" value="NUDIX_BOX"/>
    <property type="match status" value="1"/>
</dbReference>
<dbReference type="AlphaFoldDB" id="A0A0M6WLF0"/>
<dbReference type="RefSeq" id="WP_055067779.1">
    <property type="nucleotide sequence ID" value="NZ_CP173697.1"/>
</dbReference>
<name>A0A0M6WLF0_9FIRM</name>
<evidence type="ECO:0000313" key="5">
    <source>
        <dbReference type="EMBL" id="CRL37828.1"/>
    </source>
</evidence>